<keyword evidence="5 8" id="KW-0812">Transmembrane</keyword>
<keyword evidence="6 8" id="KW-1133">Transmembrane helix</keyword>
<keyword evidence="3" id="KW-0813">Transport</keyword>
<dbReference type="GO" id="GO:0005886">
    <property type="term" value="C:plasma membrane"/>
    <property type="evidence" value="ECO:0007669"/>
    <property type="project" value="UniProtKB-SubCell"/>
</dbReference>
<protein>
    <submittedName>
        <fullName evidence="9">Putative PurR-regulated permease PerM</fullName>
    </submittedName>
</protein>
<evidence type="ECO:0000256" key="3">
    <source>
        <dbReference type="ARBA" id="ARBA00022448"/>
    </source>
</evidence>
<comment type="similarity">
    <text evidence="2">Belongs to the autoinducer-2 exporter (AI-2E) (TC 2.A.86) family.</text>
</comment>
<dbReference type="RefSeq" id="WP_243650571.1">
    <property type="nucleotide sequence ID" value="NZ_SLUI01000010.1"/>
</dbReference>
<reference evidence="9 10" key="1">
    <citation type="submission" date="2019-03" db="EMBL/GenBank/DDBJ databases">
        <title>Genomic Encyclopedia of Type Strains, Phase IV (KMG-IV): sequencing the most valuable type-strain genomes for metagenomic binning, comparative biology and taxonomic classification.</title>
        <authorList>
            <person name="Goeker M."/>
        </authorList>
    </citation>
    <scope>NUCLEOTIDE SEQUENCE [LARGE SCALE GENOMIC DNA]</scope>
    <source>
        <strain evidence="9 10">DSM 15969</strain>
    </source>
</reference>
<gene>
    <name evidence="9" type="ORF">EV210_11075</name>
</gene>
<dbReference type="PANTHER" id="PTHR21716">
    <property type="entry name" value="TRANSMEMBRANE PROTEIN"/>
    <property type="match status" value="1"/>
</dbReference>
<feature type="transmembrane region" description="Helical" evidence="8">
    <location>
        <begin position="214"/>
        <end position="231"/>
    </location>
</feature>
<dbReference type="Pfam" id="PF01594">
    <property type="entry name" value="AI-2E_transport"/>
    <property type="match status" value="1"/>
</dbReference>
<dbReference type="EMBL" id="SLUI01000010">
    <property type="protein sequence ID" value="TCL35832.1"/>
    <property type="molecule type" value="Genomic_DNA"/>
</dbReference>
<keyword evidence="10" id="KW-1185">Reference proteome</keyword>
<proteinExistence type="inferred from homology"/>
<evidence type="ECO:0000256" key="6">
    <source>
        <dbReference type="ARBA" id="ARBA00022989"/>
    </source>
</evidence>
<evidence type="ECO:0000256" key="8">
    <source>
        <dbReference type="SAM" id="Phobius"/>
    </source>
</evidence>
<evidence type="ECO:0000256" key="2">
    <source>
        <dbReference type="ARBA" id="ARBA00009773"/>
    </source>
</evidence>
<sequence>MLKTASFWLRTIIIVMIVWLLSKVTSIYLPVILALILSFLLNSVVDLLVRLPARWGRRQMPRSIAVLLSFVVAVFAIVIVALFIVFPFIQEFDKFVIDLPGLVRRIQFLIVVIEQQATAMELPDNVRDLLNQGVANMASFSVEMAKRILNAVFGFASQAVELVVVPVLIYYLLKDWRSLQLGFINAFSPQYRQQLQNVTSEMGNVISGYIRGQIVISIIMGVLVFSGMYLLGVDYPLVLGLLATLTETIPIIGPVIGAIPAILLAYIISPALAVKVIVFYILIQQIENHLIVPNIMGHTIDLHPIVVVISLLIGGHIYGVAGMMLAVPVTALLRVVIRHLWYYGESR</sequence>
<evidence type="ECO:0000256" key="7">
    <source>
        <dbReference type="ARBA" id="ARBA00023136"/>
    </source>
</evidence>
<evidence type="ECO:0000313" key="10">
    <source>
        <dbReference type="Proteomes" id="UP000295063"/>
    </source>
</evidence>
<dbReference type="Proteomes" id="UP000295063">
    <property type="component" value="Unassembled WGS sequence"/>
</dbReference>
<name>A0A4R1Q3K7_9FIRM</name>
<organism evidence="9 10">
    <name type="scientific">Anaerospora hongkongensis</name>
    <dbReference type="NCBI Taxonomy" id="244830"/>
    <lineage>
        <taxon>Bacteria</taxon>
        <taxon>Bacillati</taxon>
        <taxon>Bacillota</taxon>
        <taxon>Negativicutes</taxon>
        <taxon>Selenomonadales</taxon>
        <taxon>Sporomusaceae</taxon>
        <taxon>Anaerospora</taxon>
    </lineage>
</organism>
<comment type="subcellular location">
    <subcellularLocation>
        <location evidence="1">Cell membrane</location>
        <topology evidence="1">Multi-pass membrane protein</topology>
    </subcellularLocation>
</comment>
<dbReference type="AlphaFoldDB" id="A0A4R1Q3K7"/>
<feature type="transmembrane region" description="Helical" evidence="8">
    <location>
        <begin position="251"/>
        <end position="283"/>
    </location>
</feature>
<evidence type="ECO:0000256" key="1">
    <source>
        <dbReference type="ARBA" id="ARBA00004651"/>
    </source>
</evidence>
<dbReference type="PANTHER" id="PTHR21716:SF53">
    <property type="entry name" value="PERMEASE PERM-RELATED"/>
    <property type="match status" value="1"/>
</dbReference>
<feature type="transmembrane region" description="Helical" evidence="8">
    <location>
        <begin position="148"/>
        <end position="173"/>
    </location>
</feature>
<dbReference type="GO" id="GO:0055085">
    <property type="term" value="P:transmembrane transport"/>
    <property type="evidence" value="ECO:0007669"/>
    <property type="project" value="TreeGrafter"/>
</dbReference>
<evidence type="ECO:0000256" key="5">
    <source>
        <dbReference type="ARBA" id="ARBA00022692"/>
    </source>
</evidence>
<comment type="caution">
    <text evidence="9">The sequence shown here is derived from an EMBL/GenBank/DDBJ whole genome shotgun (WGS) entry which is preliminary data.</text>
</comment>
<accession>A0A4R1Q3K7</accession>
<evidence type="ECO:0000256" key="4">
    <source>
        <dbReference type="ARBA" id="ARBA00022475"/>
    </source>
</evidence>
<feature type="transmembrane region" description="Helical" evidence="8">
    <location>
        <begin position="7"/>
        <end position="22"/>
    </location>
</feature>
<feature type="transmembrane region" description="Helical" evidence="8">
    <location>
        <begin position="63"/>
        <end position="89"/>
    </location>
</feature>
<evidence type="ECO:0000313" key="9">
    <source>
        <dbReference type="EMBL" id="TCL35832.1"/>
    </source>
</evidence>
<keyword evidence="7 8" id="KW-0472">Membrane</keyword>
<feature type="transmembrane region" description="Helical" evidence="8">
    <location>
        <begin position="28"/>
        <end position="51"/>
    </location>
</feature>
<keyword evidence="4" id="KW-1003">Cell membrane</keyword>
<dbReference type="InterPro" id="IPR002549">
    <property type="entry name" value="AI-2E-like"/>
</dbReference>